<evidence type="ECO:0000313" key="2">
    <source>
        <dbReference type="Proteomes" id="UP000587760"/>
    </source>
</evidence>
<dbReference type="InterPro" id="IPR011335">
    <property type="entry name" value="Restrct_endonuc-II-like"/>
</dbReference>
<protein>
    <submittedName>
        <fullName evidence="1">Uncharacterized protein</fullName>
    </submittedName>
</protein>
<reference evidence="1 2" key="1">
    <citation type="submission" date="2020-08" db="EMBL/GenBank/DDBJ databases">
        <title>Genomic Encyclopedia of Type Strains, Phase IV (KMG-IV): sequencing the most valuable type-strain genomes for metagenomic binning, comparative biology and taxonomic classification.</title>
        <authorList>
            <person name="Goeker M."/>
        </authorList>
    </citation>
    <scope>NUCLEOTIDE SEQUENCE [LARGE SCALE GENOMIC DNA]</scope>
    <source>
        <strain evidence="1 2">DSM 2461</strain>
    </source>
</reference>
<dbReference type="SUPFAM" id="SSF52980">
    <property type="entry name" value="Restriction endonuclease-like"/>
    <property type="match status" value="1"/>
</dbReference>
<sequence>MKETDLDEPVRKWLEGQGYEVSCEVKNCDIVARKGDELLIVELKTRFSLDLVYQAVNRKALSDSVYVAVPVAEGKKTIPRYKEVRKLLSRLETGLILVRFMKSKTKVEVALHPVPFAPRKAHRRRASIIREIDGRYSEFNKAGSASGDRKVSAYRQQALYIASVLKEQGPLSPSALVKSGAGNKTQQILSGNVYGWFDRISRGVYDLNDAGREALEHQSEIVSRLMESINH</sequence>
<gene>
    <name evidence="1" type="ORF">HNR50_002116</name>
</gene>
<dbReference type="AlphaFoldDB" id="A0A841R978"/>
<comment type="caution">
    <text evidence="1">The sequence shown here is derived from an EMBL/GenBank/DDBJ whole genome shotgun (WGS) entry which is preliminary data.</text>
</comment>
<accession>A0A841R978</accession>
<name>A0A841R978_9SPIO</name>
<dbReference type="EMBL" id="JACHGJ010000003">
    <property type="protein sequence ID" value="MBB6480453.1"/>
    <property type="molecule type" value="Genomic_DNA"/>
</dbReference>
<dbReference type="Pfam" id="PF09929">
    <property type="entry name" value="DUF2161"/>
    <property type="match status" value="1"/>
</dbReference>
<evidence type="ECO:0000313" key="1">
    <source>
        <dbReference type="EMBL" id="MBB6480453.1"/>
    </source>
</evidence>
<organism evidence="1 2">
    <name type="scientific">Spirochaeta isovalerica</name>
    <dbReference type="NCBI Taxonomy" id="150"/>
    <lineage>
        <taxon>Bacteria</taxon>
        <taxon>Pseudomonadati</taxon>
        <taxon>Spirochaetota</taxon>
        <taxon>Spirochaetia</taxon>
        <taxon>Spirochaetales</taxon>
        <taxon>Spirochaetaceae</taxon>
        <taxon>Spirochaeta</taxon>
    </lineage>
</organism>
<dbReference type="Proteomes" id="UP000587760">
    <property type="component" value="Unassembled WGS sequence"/>
</dbReference>
<proteinExistence type="predicted"/>
<dbReference type="RefSeq" id="WP_184746697.1">
    <property type="nucleotide sequence ID" value="NZ_JACHGJ010000003.1"/>
</dbReference>
<keyword evidence="2" id="KW-1185">Reference proteome</keyword>
<dbReference type="InterPro" id="IPR018679">
    <property type="entry name" value="DUF2161"/>
</dbReference>